<dbReference type="CDD" id="cd00082">
    <property type="entry name" value="HisKA"/>
    <property type="match status" value="1"/>
</dbReference>
<evidence type="ECO:0000313" key="13">
    <source>
        <dbReference type="Proteomes" id="UP000034883"/>
    </source>
</evidence>
<dbReference type="InterPro" id="IPR005467">
    <property type="entry name" value="His_kinase_dom"/>
</dbReference>
<dbReference type="RefSeq" id="WP_053237740.1">
    <property type="nucleotide sequence ID" value="NZ_CP011125.1"/>
</dbReference>
<dbReference type="GO" id="GO:0032259">
    <property type="term" value="P:methylation"/>
    <property type="evidence" value="ECO:0007669"/>
    <property type="project" value="UniProtKB-KW"/>
</dbReference>
<dbReference type="SMART" id="SM00388">
    <property type="entry name" value="HisKA"/>
    <property type="match status" value="1"/>
</dbReference>
<evidence type="ECO:0000313" key="12">
    <source>
        <dbReference type="EMBL" id="AKF10805.1"/>
    </source>
</evidence>
<dbReference type="InterPro" id="IPR003018">
    <property type="entry name" value="GAF"/>
</dbReference>
<feature type="compositionally biased region" description="Pro residues" evidence="7">
    <location>
        <begin position="726"/>
        <end position="739"/>
    </location>
</feature>
<keyword evidence="4 12" id="KW-0808">Transferase</keyword>
<dbReference type="SUPFAM" id="SSF55874">
    <property type="entry name" value="ATPase domain of HSP90 chaperone/DNA topoisomerase II/histidine kinase"/>
    <property type="match status" value="1"/>
</dbReference>
<dbReference type="SUPFAM" id="SSF47384">
    <property type="entry name" value="Homodimeric domain of signal transducing histidine kinase"/>
    <property type="match status" value="1"/>
</dbReference>
<dbReference type="SMART" id="SM00091">
    <property type="entry name" value="PAS"/>
    <property type="match status" value="2"/>
</dbReference>
<dbReference type="Pfam" id="PF00512">
    <property type="entry name" value="HisKA"/>
    <property type="match status" value="1"/>
</dbReference>
<dbReference type="EMBL" id="CP011125">
    <property type="protein sequence ID" value="AKF10805.1"/>
    <property type="molecule type" value="Genomic_DNA"/>
</dbReference>
<keyword evidence="5" id="KW-0418">Kinase</keyword>
<feature type="domain" description="Histidine kinase" evidence="8">
    <location>
        <begin position="500"/>
        <end position="718"/>
    </location>
</feature>
<dbReference type="InterPro" id="IPR035965">
    <property type="entry name" value="PAS-like_dom_sf"/>
</dbReference>
<evidence type="ECO:0000259" key="9">
    <source>
        <dbReference type="PROSITE" id="PS50110"/>
    </source>
</evidence>
<dbReference type="Gene3D" id="3.30.450.20">
    <property type="entry name" value="PAS domain"/>
    <property type="match status" value="2"/>
</dbReference>
<dbReference type="InterPro" id="IPR011006">
    <property type="entry name" value="CheY-like_superfamily"/>
</dbReference>
<dbReference type="Gene3D" id="3.40.50.2300">
    <property type="match status" value="1"/>
</dbReference>
<keyword evidence="13" id="KW-1185">Reference proteome</keyword>
<evidence type="ECO:0000259" key="10">
    <source>
        <dbReference type="PROSITE" id="PS50112"/>
    </source>
</evidence>
<dbReference type="Pfam" id="PF02518">
    <property type="entry name" value="HATPase_c"/>
    <property type="match status" value="1"/>
</dbReference>
<dbReference type="SMART" id="SM00065">
    <property type="entry name" value="GAF"/>
    <property type="match status" value="1"/>
</dbReference>
<dbReference type="InterPro" id="IPR036097">
    <property type="entry name" value="HisK_dim/P_sf"/>
</dbReference>
<dbReference type="InterPro" id="IPR001789">
    <property type="entry name" value="Sig_transdc_resp-reg_receiver"/>
</dbReference>
<dbReference type="SUPFAM" id="SSF52172">
    <property type="entry name" value="CheY-like"/>
    <property type="match status" value="1"/>
</dbReference>
<dbReference type="InterPro" id="IPR000014">
    <property type="entry name" value="PAS"/>
</dbReference>
<evidence type="ECO:0000256" key="4">
    <source>
        <dbReference type="ARBA" id="ARBA00022679"/>
    </source>
</evidence>
<dbReference type="PROSITE" id="PS50110">
    <property type="entry name" value="RESPONSE_REGULATORY"/>
    <property type="match status" value="1"/>
</dbReference>
<feature type="region of interest" description="Disordered" evidence="7">
    <location>
        <begin position="719"/>
        <end position="739"/>
    </location>
</feature>
<dbReference type="SMART" id="SM00448">
    <property type="entry name" value="REC"/>
    <property type="match status" value="1"/>
</dbReference>
<dbReference type="InterPro" id="IPR003661">
    <property type="entry name" value="HisK_dim/P_dom"/>
</dbReference>
<dbReference type="FunFam" id="3.30.565.10:FF:000010">
    <property type="entry name" value="Sensor histidine kinase RcsC"/>
    <property type="match status" value="1"/>
</dbReference>
<dbReference type="CDD" id="cd17580">
    <property type="entry name" value="REC_2_DhkD-like"/>
    <property type="match status" value="1"/>
</dbReference>
<dbReference type="Pfam" id="PF08448">
    <property type="entry name" value="PAS_4"/>
    <property type="match status" value="2"/>
</dbReference>
<dbReference type="GO" id="GO:0008168">
    <property type="term" value="F:methyltransferase activity"/>
    <property type="evidence" value="ECO:0007669"/>
    <property type="project" value="UniProtKB-KW"/>
</dbReference>
<dbReference type="CDD" id="cd00130">
    <property type="entry name" value="PAS"/>
    <property type="match status" value="1"/>
</dbReference>
<dbReference type="InterPro" id="IPR000700">
    <property type="entry name" value="PAS-assoc_C"/>
</dbReference>
<gene>
    <name evidence="12" type="ORF">DB32_007954</name>
</gene>
<evidence type="ECO:0000256" key="5">
    <source>
        <dbReference type="ARBA" id="ARBA00022777"/>
    </source>
</evidence>
<feature type="modified residue" description="4-aspartylphosphate" evidence="6">
    <location>
        <position position="798"/>
    </location>
</feature>
<dbReference type="InterPro" id="IPR004358">
    <property type="entry name" value="Sig_transdc_His_kin-like_C"/>
</dbReference>
<sequence>MSQHSEPGGKGAPDARPLASIVADLQEAEAVGAELDREDLRAALAQAPVGIAIWRGPEHVYRFVNRRYAEMFAPRALVGRTLREAFPELDGDAYALWDRVYSTGEPFVAYEHRGDYDRRGTGVREEAYFTFSLHPVRRASGEVDGVVAIATEVTEAVQIARASAKKDQAHLEGIAETADALRRSEEQLRVIVNTVPALVAYIDRDLVYRWCNESYEQWFGPVARTYVGRAMRDVVGERAHEIVRPRIDAVLRGERVAFEDEIPYAHGGKRWVDATYAPVLGPRGDVEGFVALVHDVSDRRRAERALDLLARASVELGASLETDVVLSDLTRVLVPDVGEWAAVYLRGEDGRTTLAALTHRSPEKAALIREEVARYPRPDDATCGHAAVIRTGRAEIYPRIDPATLDAGATSADHARLLSDIAPRSMMIVPLRAQGRVLGALSVGRTESAVAYDAADLALAEELGRRAAAALENARLFALAQTERVRAEEANRAKDEFLAMVSHELRTPLNAILGWARLLEQGGLDEPKRGRAIHVIARNARAQAQLIDDLLDVTRVVSGKIRLEVRRVDLARVIDAALESMRPAADAKQLTVEVQRDPAASEMLGDADRLQQVVFNLLSNAVKFTPAGGTVRVRSERIEHALRITVTDSGEGIDPSFLPYVFERFRQAEVGTTRSKGGLGLGLAIVRSLVELHGGTIGAHSAGRGRGATFTVVLPIAPDRAEPRRGPPSSPAMPAIAPPASTPSLRGVRVLVVDDERDARELLRTVLEGAGAEVTTSASVSEALARIAARVPDVIVSDIGMPGEDGYALIETLRRRAAEDGGRVPAVALTAFARTDDRTRALRAGFDVHVAKPFDPVELVLVVASVASRAKPT</sequence>
<dbReference type="PROSITE" id="PS50109">
    <property type="entry name" value="HIS_KIN"/>
    <property type="match status" value="1"/>
</dbReference>
<dbReference type="InterPro" id="IPR013656">
    <property type="entry name" value="PAS_4"/>
</dbReference>
<evidence type="ECO:0000256" key="3">
    <source>
        <dbReference type="ARBA" id="ARBA00022553"/>
    </source>
</evidence>
<dbReference type="SMART" id="SM00387">
    <property type="entry name" value="HATPase_c"/>
    <property type="match status" value="1"/>
</dbReference>
<dbReference type="Pfam" id="PF00072">
    <property type="entry name" value="Response_reg"/>
    <property type="match status" value="1"/>
</dbReference>
<dbReference type="PROSITE" id="PS50113">
    <property type="entry name" value="PAC"/>
    <property type="match status" value="1"/>
</dbReference>
<dbReference type="PANTHER" id="PTHR43547">
    <property type="entry name" value="TWO-COMPONENT HISTIDINE KINASE"/>
    <property type="match status" value="1"/>
</dbReference>
<evidence type="ECO:0000256" key="6">
    <source>
        <dbReference type="PROSITE-ProRule" id="PRU00169"/>
    </source>
</evidence>
<evidence type="ECO:0000259" key="8">
    <source>
        <dbReference type="PROSITE" id="PS50109"/>
    </source>
</evidence>
<name>A0A0F6W9G9_9BACT</name>
<proteinExistence type="predicted"/>
<evidence type="ECO:0000256" key="7">
    <source>
        <dbReference type="SAM" id="MobiDB-lite"/>
    </source>
</evidence>
<dbReference type="KEGG" id="samy:DB32_007954"/>
<dbReference type="PRINTS" id="PR00344">
    <property type="entry name" value="BCTRLSENSOR"/>
</dbReference>
<keyword evidence="12" id="KW-0489">Methyltransferase</keyword>
<dbReference type="Gene3D" id="3.30.565.10">
    <property type="entry name" value="Histidine kinase-like ATPase, C-terminal domain"/>
    <property type="match status" value="1"/>
</dbReference>
<dbReference type="InterPro" id="IPR029016">
    <property type="entry name" value="GAF-like_dom_sf"/>
</dbReference>
<dbReference type="NCBIfam" id="TIGR00229">
    <property type="entry name" value="sensory_box"/>
    <property type="match status" value="1"/>
</dbReference>
<feature type="domain" description="PAS" evidence="10">
    <location>
        <begin position="184"/>
        <end position="254"/>
    </location>
</feature>
<dbReference type="SUPFAM" id="SSF55781">
    <property type="entry name" value="GAF domain-like"/>
    <property type="match status" value="1"/>
</dbReference>
<feature type="domain" description="PAC" evidence="11">
    <location>
        <begin position="256"/>
        <end position="308"/>
    </location>
</feature>
<dbReference type="SUPFAM" id="SSF55785">
    <property type="entry name" value="PYP-like sensor domain (PAS domain)"/>
    <property type="match status" value="2"/>
</dbReference>
<evidence type="ECO:0000259" key="11">
    <source>
        <dbReference type="PROSITE" id="PS50113"/>
    </source>
</evidence>
<dbReference type="InterPro" id="IPR003594">
    <property type="entry name" value="HATPase_dom"/>
</dbReference>
<dbReference type="OrthoDB" id="415806at2"/>
<dbReference type="Gene3D" id="1.10.287.130">
    <property type="match status" value="1"/>
</dbReference>
<dbReference type="STRING" id="927083.DB32_007954"/>
<dbReference type="AlphaFoldDB" id="A0A0F6W9G9"/>
<dbReference type="PROSITE" id="PS50112">
    <property type="entry name" value="PAS"/>
    <property type="match status" value="1"/>
</dbReference>
<reference evidence="12 13" key="1">
    <citation type="submission" date="2015-03" db="EMBL/GenBank/DDBJ databases">
        <title>Genome assembly of Sandaracinus amylolyticus DSM 53668.</title>
        <authorList>
            <person name="Sharma G."/>
            <person name="Subramanian S."/>
        </authorList>
    </citation>
    <scope>NUCLEOTIDE SEQUENCE [LARGE SCALE GENOMIC DNA]</scope>
    <source>
        <strain evidence="12 13">DSM 53668</strain>
    </source>
</reference>
<dbReference type="Gene3D" id="3.30.450.40">
    <property type="match status" value="1"/>
</dbReference>
<dbReference type="GO" id="GO:0000155">
    <property type="term" value="F:phosphorelay sensor kinase activity"/>
    <property type="evidence" value="ECO:0007669"/>
    <property type="project" value="InterPro"/>
</dbReference>
<dbReference type="CDD" id="cd16922">
    <property type="entry name" value="HATPase_EvgS-ArcB-TorS-like"/>
    <property type="match status" value="1"/>
</dbReference>
<keyword evidence="3 6" id="KW-0597">Phosphoprotein</keyword>
<evidence type="ECO:0000256" key="2">
    <source>
        <dbReference type="ARBA" id="ARBA00012438"/>
    </source>
</evidence>
<organism evidence="12 13">
    <name type="scientific">Sandaracinus amylolyticus</name>
    <dbReference type="NCBI Taxonomy" id="927083"/>
    <lineage>
        <taxon>Bacteria</taxon>
        <taxon>Pseudomonadati</taxon>
        <taxon>Myxococcota</taxon>
        <taxon>Polyangia</taxon>
        <taxon>Polyangiales</taxon>
        <taxon>Sandaracinaceae</taxon>
        <taxon>Sandaracinus</taxon>
    </lineage>
</organism>
<comment type="catalytic activity">
    <reaction evidence="1">
        <text>ATP + protein L-histidine = ADP + protein N-phospho-L-histidine.</text>
        <dbReference type="EC" id="2.7.13.3"/>
    </reaction>
</comment>
<dbReference type="PANTHER" id="PTHR43547:SF2">
    <property type="entry name" value="HYBRID SIGNAL TRANSDUCTION HISTIDINE KINASE C"/>
    <property type="match status" value="1"/>
</dbReference>
<evidence type="ECO:0000256" key="1">
    <source>
        <dbReference type="ARBA" id="ARBA00000085"/>
    </source>
</evidence>
<dbReference type="InterPro" id="IPR036890">
    <property type="entry name" value="HATPase_C_sf"/>
</dbReference>
<protein>
    <recommendedName>
        <fullName evidence="2">histidine kinase</fullName>
        <ecNumber evidence="2">2.7.13.3</ecNumber>
    </recommendedName>
</protein>
<dbReference type="Proteomes" id="UP000034883">
    <property type="component" value="Chromosome"/>
</dbReference>
<feature type="domain" description="Response regulatory" evidence="9">
    <location>
        <begin position="749"/>
        <end position="867"/>
    </location>
</feature>
<accession>A0A0F6W9G9</accession>
<dbReference type="Pfam" id="PF01590">
    <property type="entry name" value="GAF"/>
    <property type="match status" value="1"/>
</dbReference>
<dbReference type="EC" id="2.7.13.3" evidence="2"/>